<feature type="signal peptide" evidence="2">
    <location>
        <begin position="1"/>
        <end position="20"/>
    </location>
</feature>
<evidence type="ECO:0000313" key="4">
    <source>
        <dbReference type="Proteomes" id="UP000217199"/>
    </source>
</evidence>
<name>A0A286U7D2_9AGAM</name>
<evidence type="ECO:0000313" key="3">
    <source>
        <dbReference type="EMBL" id="PAV15485.1"/>
    </source>
</evidence>
<keyword evidence="1" id="KW-0472">Membrane</keyword>
<evidence type="ECO:0000256" key="2">
    <source>
        <dbReference type="SAM" id="SignalP"/>
    </source>
</evidence>
<dbReference type="InParanoid" id="A0A286U7D2"/>
<dbReference type="EMBL" id="NBII01000010">
    <property type="protein sequence ID" value="PAV15485.1"/>
    <property type="molecule type" value="Genomic_DNA"/>
</dbReference>
<feature type="chain" id="PRO_5013574942" evidence="2">
    <location>
        <begin position="21"/>
        <end position="144"/>
    </location>
</feature>
<keyword evidence="3" id="KW-0378">Hydrolase</keyword>
<feature type="transmembrane region" description="Helical" evidence="1">
    <location>
        <begin position="123"/>
        <end position="141"/>
    </location>
</feature>
<comment type="caution">
    <text evidence="3">The sequence shown here is derived from an EMBL/GenBank/DDBJ whole genome shotgun (WGS) entry which is preliminary data.</text>
</comment>
<protein>
    <submittedName>
        <fullName evidence="3">P-loop containing nucleoside triphosphate hydrolase</fullName>
    </submittedName>
</protein>
<keyword evidence="4" id="KW-1185">Reference proteome</keyword>
<keyword evidence="1" id="KW-0812">Transmembrane</keyword>
<accession>A0A286U7D2</accession>
<proteinExistence type="predicted"/>
<dbReference type="Proteomes" id="UP000217199">
    <property type="component" value="Unassembled WGS sequence"/>
</dbReference>
<gene>
    <name evidence="3" type="ORF">PNOK_0924900</name>
</gene>
<keyword evidence="2" id="KW-0732">Signal</keyword>
<keyword evidence="1" id="KW-1133">Transmembrane helix</keyword>
<sequence>MFRSILLIISAFLLAGHVTALNITGVFPNQNITSAQMLEIPTGDYTETCSSTCSPLNTTIINCAENTTCVCADTNERAPDPRVGSNLLLSQYSTACNLSKAVALTIAPTWDGPTDIILNTPSTVVVVGFGALMAGGFLCMFSSI</sequence>
<reference evidence="3 4" key="1">
    <citation type="journal article" date="2017" name="Mol. Ecol.">
        <title>Comparative and population genomic landscape of Phellinus noxius: A hypervariable fungus causing root rot in trees.</title>
        <authorList>
            <person name="Chung C.L."/>
            <person name="Lee T.J."/>
            <person name="Akiba M."/>
            <person name="Lee H.H."/>
            <person name="Kuo T.H."/>
            <person name="Liu D."/>
            <person name="Ke H.M."/>
            <person name="Yokoi T."/>
            <person name="Roa M.B."/>
            <person name="Lu M.J."/>
            <person name="Chang Y.Y."/>
            <person name="Ann P.J."/>
            <person name="Tsai J.N."/>
            <person name="Chen C.Y."/>
            <person name="Tzean S.S."/>
            <person name="Ota Y."/>
            <person name="Hattori T."/>
            <person name="Sahashi N."/>
            <person name="Liou R.F."/>
            <person name="Kikuchi T."/>
            <person name="Tsai I.J."/>
        </authorList>
    </citation>
    <scope>NUCLEOTIDE SEQUENCE [LARGE SCALE GENOMIC DNA]</scope>
    <source>
        <strain evidence="3 4">FFPRI411160</strain>
    </source>
</reference>
<organism evidence="3 4">
    <name type="scientific">Pyrrhoderma noxium</name>
    <dbReference type="NCBI Taxonomy" id="2282107"/>
    <lineage>
        <taxon>Eukaryota</taxon>
        <taxon>Fungi</taxon>
        <taxon>Dikarya</taxon>
        <taxon>Basidiomycota</taxon>
        <taxon>Agaricomycotina</taxon>
        <taxon>Agaricomycetes</taxon>
        <taxon>Hymenochaetales</taxon>
        <taxon>Hymenochaetaceae</taxon>
        <taxon>Pyrrhoderma</taxon>
    </lineage>
</organism>
<evidence type="ECO:0000256" key="1">
    <source>
        <dbReference type="SAM" id="Phobius"/>
    </source>
</evidence>
<dbReference type="AlphaFoldDB" id="A0A286U7D2"/>
<dbReference type="OrthoDB" id="2953532at2759"/>
<dbReference type="GO" id="GO:0016787">
    <property type="term" value="F:hydrolase activity"/>
    <property type="evidence" value="ECO:0007669"/>
    <property type="project" value="UniProtKB-KW"/>
</dbReference>